<evidence type="ECO:0000313" key="2">
    <source>
        <dbReference type="EMBL" id="SHH26507.1"/>
    </source>
</evidence>
<proteinExistence type="predicted"/>
<dbReference type="Proteomes" id="UP000184074">
    <property type="component" value="Unassembled WGS sequence"/>
</dbReference>
<dbReference type="InterPro" id="IPR011250">
    <property type="entry name" value="OMP/PagP_B-barrel"/>
</dbReference>
<reference evidence="2 3" key="1">
    <citation type="submission" date="2016-11" db="EMBL/GenBank/DDBJ databases">
        <authorList>
            <person name="Jaros S."/>
            <person name="Januszkiewicz K."/>
            <person name="Wedrychowicz H."/>
        </authorList>
    </citation>
    <scope>NUCLEOTIDE SEQUENCE [LARGE SCALE GENOMIC DNA]</scope>
    <source>
        <strain evidence="2 3">DSM 28715</strain>
    </source>
</reference>
<accession>A0A1M5RJM7</accession>
<keyword evidence="1" id="KW-0732">Signal</keyword>
<feature type="chain" id="PRO_5012296571" description="Transferrin-binding protein B C-lobe/N-lobe beta barrel domain-containing protein" evidence="1">
    <location>
        <begin position="22"/>
        <end position="253"/>
    </location>
</feature>
<evidence type="ECO:0008006" key="4">
    <source>
        <dbReference type="Google" id="ProtNLM"/>
    </source>
</evidence>
<dbReference type="RefSeq" id="WP_131802814.1">
    <property type="nucleotide sequence ID" value="NZ_FQXB01000004.1"/>
</dbReference>
<gene>
    <name evidence="2" type="ORF">SAMN05444003_2629</name>
</gene>
<dbReference type="EMBL" id="FQXB01000004">
    <property type="protein sequence ID" value="SHH26507.1"/>
    <property type="molecule type" value="Genomic_DNA"/>
</dbReference>
<protein>
    <recommendedName>
        <fullName evidence="4">Transferrin-binding protein B C-lobe/N-lobe beta barrel domain-containing protein</fullName>
    </recommendedName>
</protein>
<dbReference type="SUPFAM" id="SSF56925">
    <property type="entry name" value="OMPA-like"/>
    <property type="match status" value="1"/>
</dbReference>
<dbReference type="AlphaFoldDB" id="A0A1M5RJM7"/>
<keyword evidence="3" id="KW-1185">Reference proteome</keyword>
<organism evidence="2 3">
    <name type="scientific">Cognatiyoonia sediminum</name>
    <dbReference type="NCBI Taxonomy" id="1508389"/>
    <lineage>
        <taxon>Bacteria</taxon>
        <taxon>Pseudomonadati</taxon>
        <taxon>Pseudomonadota</taxon>
        <taxon>Alphaproteobacteria</taxon>
        <taxon>Rhodobacterales</taxon>
        <taxon>Paracoccaceae</taxon>
        <taxon>Cognatiyoonia</taxon>
    </lineage>
</organism>
<sequence>MKYLFLSLGLASIAACGSSPSGPSTLNLVSTPTGTGSFAVSFNSGADIYTVEIEGDMDLLVGDPALDLNTFDRSSNPISGTGMYASIGDQSSVSLLQTEGAINLTAAQYQRLTAGPVAQSGVVNLSGNYIAFLTNPVDDTLTFIANGDAALTVILNNATVSGEVTNRILRNKDTIVPIGTTLADLTLNSTNLSSNGTFSGSTSGGGFAASTVTDASYQGLIAGPNSEEAVGVVTLRHLTAATIDETGIFAFGH</sequence>
<evidence type="ECO:0000256" key="1">
    <source>
        <dbReference type="SAM" id="SignalP"/>
    </source>
</evidence>
<dbReference type="PROSITE" id="PS51257">
    <property type="entry name" value="PROKAR_LIPOPROTEIN"/>
    <property type="match status" value="1"/>
</dbReference>
<feature type="signal peptide" evidence="1">
    <location>
        <begin position="1"/>
        <end position="21"/>
    </location>
</feature>
<evidence type="ECO:0000313" key="3">
    <source>
        <dbReference type="Proteomes" id="UP000184074"/>
    </source>
</evidence>
<dbReference type="Gene3D" id="2.40.160.90">
    <property type="match status" value="1"/>
</dbReference>
<name>A0A1M5RJM7_9RHOB</name>